<evidence type="ECO:0000259" key="1">
    <source>
        <dbReference type="PROSITE" id="PS52045"/>
    </source>
</evidence>
<reference evidence="2" key="1">
    <citation type="journal article" date="2015" name="Nat. Genet.">
        <title>The pineapple genome and the evolution of CAM photosynthesis.</title>
        <authorList>
            <person name="Ming R."/>
            <person name="VanBuren R."/>
            <person name="Wai C.M."/>
            <person name="Tang H."/>
            <person name="Schatz M.C."/>
            <person name="Bowers J.E."/>
            <person name="Lyons E."/>
            <person name="Wang M.L."/>
            <person name="Chen J."/>
            <person name="Biggers E."/>
            <person name="Zhang J."/>
            <person name="Huang L."/>
            <person name="Zhang L."/>
            <person name="Miao W."/>
            <person name="Zhang J."/>
            <person name="Ye Z."/>
            <person name="Miao C."/>
            <person name="Lin Z."/>
            <person name="Wang H."/>
            <person name="Zhou H."/>
            <person name="Yim W.C."/>
            <person name="Priest H.D."/>
            <person name="Zheng C."/>
            <person name="Woodhouse M."/>
            <person name="Edger P.P."/>
            <person name="Guyot R."/>
            <person name="Guo H.B."/>
            <person name="Guo H."/>
            <person name="Zheng G."/>
            <person name="Singh R."/>
            <person name="Sharma A."/>
            <person name="Min X."/>
            <person name="Zheng Y."/>
            <person name="Lee H."/>
            <person name="Gurtowski J."/>
            <person name="Sedlazeck F.J."/>
            <person name="Harkess A."/>
            <person name="McKain M.R."/>
            <person name="Liao Z."/>
            <person name="Fang J."/>
            <person name="Liu J."/>
            <person name="Zhang X."/>
            <person name="Zhang Q."/>
            <person name="Hu W."/>
            <person name="Qin Y."/>
            <person name="Wang K."/>
            <person name="Chen L.Y."/>
            <person name="Shirley N."/>
            <person name="Lin Y.R."/>
            <person name="Liu L.Y."/>
            <person name="Hernandez A.G."/>
            <person name="Wright C.L."/>
            <person name="Bulone V."/>
            <person name="Tuskan G.A."/>
            <person name="Heath K."/>
            <person name="Zee F."/>
            <person name="Moore P.H."/>
            <person name="Sunkar R."/>
            <person name="Leebens-Mack J.H."/>
            <person name="Mockler T."/>
            <person name="Bennetzen J.L."/>
            <person name="Freeling M."/>
            <person name="Sankoff D."/>
            <person name="Paterson A.H."/>
            <person name="Zhu X."/>
            <person name="Yang X."/>
            <person name="Smith J.A."/>
            <person name="Cushman J.C."/>
            <person name="Paull R.E."/>
            <person name="Yu Q."/>
        </authorList>
    </citation>
    <scope>NUCLEOTIDE SEQUENCE [LARGE SCALE GENOMIC DNA]</scope>
    <source>
        <strain evidence="2">cv. F153</strain>
    </source>
</reference>
<protein>
    <submittedName>
        <fullName evidence="3">Uncharacterized protein LOC109718516</fullName>
    </submittedName>
</protein>
<feature type="domain" description="Neprosin PEP catalytic" evidence="1">
    <location>
        <begin position="1"/>
        <end position="212"/>
    </location>
</feature>
<sequence length="213" mass="23629">MSEVRRARGEQARVRMCRAKVAPMFGSSNYASFHIAWFSANNNVLCLNLGQDERCHGFVHVNPARALGARIEPVSSYGGNQYGVHLLIHKDRETGHWWLEYGDDLKPVGYWPESLFTGLKNPASLLNWGGHVLSPSSEKSPPMGSGHFPHEGFGKAAFVREVLIVDKGRHLVLPILENLDPMSSNYDCYRVDTLMYNGDGITFYYGGPGGCKG</sequence>
<name>A0A6P5G525_ANACO</name>
<dbReference type="AlphaFoldDB" id="A0A6P5G525"/>
<reference evidence="3" key="2">
    <citation type="submission" date="2025-08" db="UniProtKB">
        <authorList>
            <consortium name="RefSeq"/>
        </authorList>
    </citation>
    <scope>IDENTIFICATION</scope>
    <source>
        <tissue evidence="3">Leaf</tissue>
    </source>
</reference>
<dbReference type="PROSITE" id="PS52045">
    <property type="entry name" value="NEPROSIN_PEP_CD"/>
    <property type="match status" value="1"/>
</dbReference>
<proteinExistence type="predicted"/>
<dbReference type="GeneID" id="109718516"/>
<dbReference type="RefSeq" id="XP_020100360.1">
    <property type="nucleotide sequence ID" value="XM_020244771.1"/>
</dbReference>
<evidence type="ECO:0000313" key="3">
    <source>
        <dbReference type="RefSeq" id="XP_020100360.1"/>
    </source>
</evidence>
<dbReference type="OrthoDB" id="784883at2759"/>
<accession>A0A6P5G525</accession>
<dbReference type="InterPro" id="IPR004314">
    <property type="entry name" value="Neprosin"/>
</dbReference>
<dbReference type="PANTHER" id="PTHR31589:SF135">
    <property type="entry name" value="OS05G0341100 PROTEIN"/>
    <property type="match status" value="1"/>
</dbReference>
<keyword evidence="2" id="KW-1185">Reference proteome</keyword>
<dbReference type="InterPro" id="IPR053168">
    <property type="entry name" value="Glutamic_endopeptidase"/>
</dbReference>
<dbReference type="PANTHER" id="PTHR31589">
    <property type="entry name" value="PROTEIN, PUTATIVE (DUF239)-RELATED-RELATED"/>
    <property type="match status" value="1"/>
</dbReference>
<evidence type="ECO:0000313" key="2">
    <source>
        <dbReference type="Proteomes" id="UP000515123"/>
    </source>
</evidence>
<organism evidence="2 3">
    <name type="scientific">Ananas comosus</name>
    <name type="common">Pineapple</name>
    <name type="synonym">Ananas ananas</name>
    <dbReference type="NCBI Taxonomy" id="4615"/>
    <lineage>
        <taxon>Eukaryota</taxon>
        <taxon>Viridiplantae</taxon>
        <taxon>Streptophyta</taxon>
        <taxon>Embryophyta</taxon>
        <taxon>Tracheophyta</taxon>
        <taxon>Spermatophyta</taxon>
        <taxon>Magnoliopsida</taxon>
        <taxon>Liliopsida</taxon>
        <taxon>Poales</taxon>
        <taxon>Bromeliaceae</taxon>
        <taxon>Bromelioideae</taxon>
        <taxon>Ananas</taxon>
    </lineage>
</organism>
<gene>
    <name evidence="3" type="primary">LOC109718516</name>
</gene>
<dbReference type="Proteomes" id="UP000515123">
    <property type="component" value="Linkage group 12"/>
</dbReference>
<dbReference type="Pfam" id="PF03080">
    <property type="entry name" value="Neprosin"/>
    <property type="match status" value="1"/>
</dbReference>